<dbReference type="Pfam" id="PF01738">
    <property type="entry name" value="DLH"/>
    <property type="match status" value="1"/>
</dbReference>
<dbReference type="PANTHER" id="PTHR46623">
    <property type="entry name" value="CARBOXYMETHYLENEBUTENOLIDASE-RELATED"/>
    <property type="match status" value="1"/>
</dbReference>
<organism evidence="2 3">
    <name type="scientific">Rhodococcus aetherivorans</name>
    <dbReference type="NCBI Taxonomy" id="191292"/>
    <lineage>
        <taxon>Bacteria</taxon>
        <taxon>Bacillati</taxon>
        <taxon>Actinomycetota</taxon>
        <taxon>Actinomycetes</taxon>
        <taxon>Mycobacteriales</taxon>
        <taxon>Nocardiaceae</taxon>
        <taxon>Rhodococcus</taxon>
    </lineage>
</organism>
<sequence>MNEIRTSVVAVGPLQGYLAAPRDGSGVGMVLLPMITGIGAQVRAYAEDIAATGITALVWDPFHGPNADDTPRERLYELMNGLDDDAALAEIRLLTDHLLGELGAERVGMLGYCLGGRLALLAGARDERLANVIAYHPSIPAVPAANHTHDTVADAARIAAPVMVLHAGADTIMTADVFADLQRSLLSRTSGATIVHVYPGAEHGFSTRARHGNPVNADAYALSWPQALNFMAQTLAAGRR</sequence>
<dbReference type="EMBL" id="CP106982">
    <property type="protein sequence ID" value="UYF92422.1"/>
    <property type="molecule type" value="Genomic_DNA"/>
</dbReference>
<dbReference type="RefSeq" id="WP_185712687.1">
    <property type="nucleotide sequence ID" value="NZ_CP069306.1"/>
</dbReference>
<feature type="domain" description="Dienelactone hydrolase" evidence="1">
    <location>
        <begin position="15"/>
        <end position="234"/>
    </location>
</feature>
<accession>A0AA46PL64</accession>
<dbReference type="Proteomes" id="UP001163947">
    <property type="component" value="Chromosome"/>
</dbReference>
<dbReference type="GO" id="GO:0016787">
    <property type="term" value="F:hydrolase activity"/>
    <property type="evidence" value="ECO:0007669"/>
    <property type="project" value="UniProtKB-KW"/>
</dbReference>
<evidence type="ECO:0000259" key="1">
    <source>
        <dbReference type="Pfam" id="PF01738"/>
    </source>
</evidence>
<proteinExistence type="predicted"/>
<dbReference type="SUPFAM" id="SSF53474">
    <property type="entry name" value="alpha/beta-Hydrolases"/>
    <property type="match status" value="1"/>
</dbReference>
<reference evidence="2" key="1">
    <citation type="submission" date="2022-09" db="EMBL/GenBank/DDBJ databases">
        <title>The genome sequence of Rhodococcus aetherivorans N1.</title>
        <authorList>
            <person name="Jiang W."/>
        </authorList>
    </citation>
    <scope>NUCLEOTIDE SEQUENCE</scope>
    <source>
        <strain evidence="2">N1</strain>
    </source>
</reference>
<dbReference type="Gene3D" id="3.40.50.1820">
    <property type="entry name" value="alpha/beta hydrolase"/>
    <property type="match status" value="1"/>
</dbReference>
<dbReference type="InterPro" id="IPR029058">
    <property type="entry name" value="AB_hydrolase_fold"/>
</dbReference>
<gene>
    <name evidence="2" type="ORF">OCS65_18245</name>
</gene>
<protein>
    <submittedName>
        <fullName evidence="2">Dienelactone hydrolase family protein</fullName>
    </submittedName>
</protein>
<name>A0AA46PL64_9NOCA</name>
<dbReference type="InterPro" id="IPR051049">
    <property type="entry name" value="Dienelactone_hydrolase-like"/>
</dbReference>
<dbReference type="PANTHER" id="PTHR46623:SF6">
    <property type="entry name" value="ALPHA_BETA-HYDROLASES SUPERFAMILY PROTEIN"/>
    <property type="match status" value="1"/>
</dbReference>
<dbReference type="GeneID" id="83622400"/>
<dbReference type="InterPro" id="IPR002925">
    <property type="entry name" value="Dienelactn_hydro"/>
</dbReference>
<evidence type="ECO:0000313" key="3">
    <source>
        <dbReference type="Proteomes" id="UP001163947"/>
    </source>
</evidence>
<evidence type="ECO:0000313" key="2">
    <source>
        <dbReference type="EMBL" id="UYF92422.1"/>
    </source>
</evidence>
<keyword evidence="2" id="KW-0378">Hydrolase</keyword>
<dbReference type="AlphaFoldDB" id="A0AA46PL64"/>